<keyword evidence="4" id="KW-0653">Protein transport</keyword>
<dbReference type="EMBL" id="KZ825817">
    <property type="protein sequence ID" value="PYH97930.1"/>
    <property type="molecule type" value="Genomic_DNA"/>
</dbReference>
<dbReference type="VEuPathDB" id="FungiDB:BO71DRAFT_447614"/>
<dbReference type="AlphaFoldDB" id="A0A319DK86"/>
<reference evidence="7 8" key="1">
    <citation type="submission" date="2018-02" db="EMBL/GenBank/DDBJ databases">
        <title>The genomes of Aspergillus section Nigri reveals drivers in fungal speciation.</title>
        <authorList>
            <consortium name="DOE Joint Genome Institute"/>
            <person name="Vesth T.C."/>
            <person name="Nybo J."/>
            <person name="Theobald S."/>
            <person name="Brandl J."/>
            <person name="Frisvad J.C."/>
            <person name="Nielsen K.F."/>
            <person name="Lyhne E.K."/>
            <person name="Kogle M.E."/>
            <person name="Kuo A."/>
            <person name="Riley R."/>
            <person name="Clum A."/>
            <person name="Nolan M."/>
            <person name="Lipzen A."/>
            <person name="Salamov A."/>
            <person name="Henrissat B."/>
            <person name="Wiebenga A."/>
            <person name="De vries R.P."/>
            <person name="Grigoriev I.V."/>
            <person name="Mortensen U.H."/>
            <person name="Andersen M.R."/>
            <person name="Baker S.E."/>
        </authorList>
    </citation>
    <scope>NUCLEOTIDE SEQUENCE [LARGE SCALE GENOMIC DNA]</scope>
    <source>
        <strain evidence="7 8">CBS 707.79</strain>
    </source>
</reference>
<evidence type="ECO:0000256" key="3">
    <source>
        <dbReference type="ARBA" id="ARBA00022490"/>
    </source>
</evidence>
<dbReference type="PANTHER" id="PTHR12894:SF27">
    <property type="entry name" value="TRANSFORMING GROWTH FACTOR-BETA RECEPTOR-ASSOCIATED PROTEIN 1"/>
    <property type="match status" value="1"/>
</dbReference>
<comment type="subcellular location">
    <subcellularLocation>
        <location evidence="1">Cytoplasm</location>
    </subcellularLocation>
</comment>
<dbReference type="Proteomes" id="UP000247810">
    <property type="component" value="Unassembled WGS sequence"/>
</dbReference>
<dbReference type="GO" id="GO:0015031">
    <property type="term" value="P:protein transport"/>
    <property type="evidence" value="ECO:0007669"/>
    <property type="project" value="UniProtKB-KW"/>
</dbReference>
<evidence type="ECO:0000259" key="6">
    <source>
        <dbReference type="PROSITE" id="PS50219"/>
    </source>
</evidence>
<dbReference type="InterPro" id="IPR032914">
    <property type="entry name" value="Vam6/VPS39/TRAP1"/>
</dbReference>
<protein>
    <submittedName>
        <fullName evidence="7">TGF beta receptor associated protein 1</fullName>
    </submittedName>
</protein>
<sequence>MVSEEEGVSPRKRRKISPPKAAPYVFRSLFDQVPLNADNDDNDVHITWVEYWNDNLYIGTSAAEILHFVCLPPDPSDQSNEPQFILASRLPIPYSHSASKLPGIQQILLLPTVNKACVLCNGTATFYMLPELSPAFGNTKVSNCRWIGGLDLNAPTDDPENPVIMVSAQNRLMLVRIGDDARRIRNIEFPGCLAAARRDAIACAADSHAYSLLDVENQQKIQLFPISFSSEASEASPVEARSPSSPFASSPSESHAHDRHTLGGMLQATLQSHPHDRSSSVTPELSPISGTPRRSISQERAGSASPRVSPTHSARNSQSPTERKPLPPVPKQPSAQLKPHVLSPTSSEFLLVRGTDATEPGVGMFVNVDGDVVRGTISFHKYPESLVIDKGNENSMIPSPENTREELLLAVIESEKDGQPRKFLEVQLWDVDPGEAEDHKSWVEIPTGPQSAQVGLSHTISPSQLEISELGGLLQMVRLKTPLLSPHVPATDPRTQASIEQLQKEKELFEAQEVTGSEGSKKGGWEAEKNAEEAKFARELGKTQTSLVMWNGNQIWQVVKNPLTTQLNDALQAAQEVEADRTVLDRDAIAGIIDLVQAAEPKSESEFLGLNYLKQKASLLLFADLISMDPAARTSETIDDTERVLIIGNLDPRIALLLVPLLRREVLQGPQGIWVHAGLAEVAGVYTKQLEKTETGASDSAVLDMVKRFLFSWQQKRGYGSITDETYVFDSVDAALLHLLLEQDSRIAADQRAHSPVRTELNRLVDNWKGSFDRAVALLESYKRLFVLSRIYQSQKMSRNVLKTWRRIIEGEQDLGGEVTVGGTEAQMRRYLVKIKDAQLVEEYGAWLAQRNPSLGIQVFSDGTSRVKLETADVVTLLKERAPNAVQVYLEHLVFVRNYTQYADDLLSYYLDTVLSVLESSPEARASLAESYSTYRALQPPKPTYMNFITENTPAEPWWQSRLRLLQLLSGGSGSHFSSMPTRSLTYSIPAVLARIEPFQNELVSESVILDGLQGRHREALHLLTHGLGDYDSAIQYCLFGGPRTSSTGALTEFAERTLQSELFRYLLDEFLQIQDISERIERTSDLLGRFASWFDVGEVLRVVPDEWGVDILSGFFAHVFRVLVSEGREVRIERALSAGLNLRIGTEYIEGVEKAGGWVEDGGGLRRLKDGRKPAREEGSDFGEMVAGS</sequence>
<keyword evidence="2" id="KW-0813">Transport</keyword>
<evidence type="ECO:0000256" key="5">
    <source>
        <dbReference type="SAM" id="MobiDB-lite"/>
    </source>
</evidence>
<gene>
    <name evidence="7" type="ORF">BO71DRAFT_447614</name>
</gene>
<name>A0A319DK86_9EURO</name>
<accession>A0A319DK86</accession>
<dbReference type="GO" id="GO:0034058">
    <property type="term" value="P:endosomal vesicle fusion"/>
    <property type="evidence" value="ECO:0007669"/>
    <property type="project" value="TreeGrafter"/>
</dbReference>
<feature type="region of interest" description="Disordered" evidence="5">
    <location>
        <begin position="271"/>
        <end position="342"/>
    </location>
</feature>
<feature type="compositionally biased region" description="Low complexity" evidence="5">
    <location>
        <begin position="235"/>
        <end position="253"/>
    </location>
</feature>
<keyword evidence="3" id="KW-0963">Cytoplasm</keyword>
<evidence type="ECO:0000313" key="7">
    <source>
        <dbReference type="EMBL" id="PYH97930.1"/>
    </source>
</evidence>
<evidence type="ECO:0000256" key="4">
    <source>
        <dbReference type="ARBA" id="ARBA00022927"/>
    </source>
</evidence>
<dbReference type="InterPro" id="IPR001180">
    <property type="entry name" value="CNH_dom"/>
</dbReference>
<feature type="domain" description="CNH" evidence="6">
    <location>
        <begin position="43"/>
        <end position="431"/>
    </location>
</feature>
<dbReference type="GO" id="GO:0005737">
    <property type="term" value="C:cytoplasm"/>
    <property type="evidence" value="ECO:0007669"/>
    <property type="project" value="UniProtKB-SubCell"/>
</dbReference>
<dbReference type="PROSITE" id="PS50219">
    <property type="entry name" value="CNH"/>
    <property type="match status" value="1"/>
</dbReference>
<feature type="region of interest" description="Disordered" evidence="5">
    <location>
        <begin position="235"/>
        <end position="258"/>
    </location>
</feature>
<evidence type="ECO:0000256" key="2">
    <source>
        <dbReference type="ARBA" id="ARBA00022448"/>
    </source>
</evidence>
<keyword evidence="7" id="KW-0675">Receptor</keyword>
<dbReference type="OrthoDB" id="5325112at2759"/>
<dbReference type="GO" id="GO:0016020">
    <property type="term" value="C:membrane"/>
    <property type="evidence" value="ECO:0007669"/>
    <property type="project" value="TreeGrafter"/>
</dbReference>
<evidence type="ECO:0000256" key="1">
    <source>
        <dbReference type="ARBA" id="ARBA00004496"/>
    </source>
</evidence>
<keyword evidence="8" id="KW-1185">Reference proteome</keyword>
<evidence type="ECO:0000313" key="8">
    <source>
        <dbReference type="Proteomes" id="UP000247810"/>
    </source>
</evidence>
<dbReference type="PANTHER" id="PTHR12894">
    <property type="entry name" value="CNH DOMAIN CONTAINING"/>
    <property type="match status" value="1"/>
</dbReference>
<dbReference type="GO" id="GO:0006914">
    <property type="term" value="P:autophagy"/>
    <property type="evidence" value="ECO:0007669"/>
    <property type="project" value="TreeGrafter"/>
</dbReference>
<feature type="region of interest" description="Disordered" evidence="5">
    <location>
        <begin position="1170"/>
        <end position="1190"/>
    </location>
</feature>
<proteinExistence type="predicted"/>
<feature type="compositionally biased region" description="Polar residues" evidence="5">
    <location>
        <begin position="279"/>
        <end position="320"/>
    </location>
</feature>
<organism evidence="7 8">
    <name type="scientific">Aspergillus ellipticus CBS 707.79</name>
    <dbReference type="NCBI Taxonomy" id="1448320"/>
    <lineage>
        <taxon>Eukaryota</taxon>
        <taxon>Fungi</taxon>
        <taxon>Dikarya</taxon>
        <taxon>Ascomycota</taxon>
        <taxon>Pezizomycotina</taxon>
        <taxon>Eurotiomycetes</taxon>
        <taxon>Eurotiomycetidae</taxon>
        <taxon>Eurotiales</taxon>
        <taxon>Aspergillaceae</taxon>
        <taxon>Aspergillus</taxon>
        <taxon>Aspergillus subgen. Circumdati</taxon>
    </lineage>
</organism>
<dbReference type="STRING" id="1448320.A0A319DK86"/>
<feature type="compositionally biased region" description="Basic and acidic residues" evidence="5">
    <location>
        <begin position="1170"/>
        <end position="1180"/>
    </location>
</feature>